<name>A0A165XZ78_9HYPH</name>
<feature type="region of interest" description="Disordered" evidence="1">
    <location>
        <begin position="55"/>
        <end position="124"/>
    </location>
</feature>
<gene>
    <name evidence="2" type="ORF">PsAD2_02655</name>
</gene>
<comment type="caution">
    <text evidence="2">The sequence shown here is derived from an EMBL/GenBank/DDBJ whole genome shotgun (WGS) entry which is preliminary data.</text>
</comment>
<feature type="region of interest" description="Disordered" evidence="1">
    <location>
        <begin position="178"/>
        <end position="202"/>
    </location>
</feature>
<dbReference type="Proteomes" id="UP000076577">
    <property type="component" value="Unassembled WGS sequence"/>
</dbReference>
<organism evidence="2 3">
    <name type="scientific">Pseudovibrio axinellae</name>
    <dbReference type="NCBI Taxonomy" id="989403"/>
    <lineage>
        <taxon>Bacteria</taxon>
        <taxon>Pseudomonadati</taxon>
        <taxon>Pseudomonadota</taxon>
        <taxon>Alphaproteobacteria</taxon>
        <taxon>Hyphomicrobiales</taxon>
        <taxon>Stappiaceae</taxon>
        <taxon>Pseudovibrio</taxon>
    </lineage>
</organism>
<dbReference type="OrthoDB" id="9812722at2"/>
<feature type="compositionally biased region" description="Basic and acidic residues" evidence="1">
    <location>
        <begin position="84"/>
        <end position="96"/>
    </location>
</feature>
<dbReference type="RefSeq" id="WP_068006594.1">
    <property type="nucleotide sequence ID" value="NZ_FOFM01000018.1"/>
</dbReference>
<dbReference type="AlphaFoldDB" id="A0A165XZ78"/>
<dbReference type="PATRIC" id="fig|989403.3.peg.2843"/>
<keyword evidence="3" id="KW-1185">Reference proteome</keyword>
<protein>
    <submittedName>
        <fullName evidence="2">SprA-related family protein</fullName>
    </submittedName>
</protein>
<feature type="compositionally biased region" description="Low complexity" evidence="1">
    <location>
        <begin position="97"/>
        <end position="107"/>
    </location>
</feature>
<sequence>MIDRIGSSISGHTRPASYNAAQPARVDLQDSKAFSIEHAVPKDSIHIKSDLFANPVASSSSSEKSKNEDGQLSDAEQQQVQKLKTRDSEVRAHEQAHAAAGGAFAGAPSYTQTRGPDGHGYAIGGEVPIDSAPIADDPEATIAKLNTVMTAALAPAEPSGQDQAVAAQARQNLAQAQTELQKQTLASDEDSESEDASGLQSLLQIQEYPETASDPSALLLNAAQAYQATAL</sequence>
<proteinExistence type="predicted"/>
<dbReference type="STRING" id="989403.SAMN05421798_11830"/>
<dbReference type="EMBL" id="LMCB01000023">
    <property type="protein sequence ID" value="KZL18263.1"/>
    <property type="molecule type" value="Genomic_DNA"/>
</dbReference>
<reference evidence="2 3" key="1">
    <citation type="journal article" date="2016" name="Front. Microbiol.">
        <title>Comparative Genomic Analysis Reveals a Diverse Repertoire of Genes Involved in Prokaryote-Eukaryote Interactions within the Pseudovibrio Genus.</title>
        <authorList>
            <person name="Romano S."/>
            <person name="Fernandez-Guerra A."/>
            <person name="Reen F.J."/>
            <person name="Glockner F.O."/>
            <person name="Crowley S.P."/>
            <person name="O'Sullivan O."/>
            <person name="Cotter P.D."/>
            <person name="Adams C."/>
            <person name="Dobson A.D."/>
            <person name="O'Gara F."/>
        </authorList>
    </citation>
    <scope>NUCLEOTIDE SEQUENCE [LARGE SCALE GENOMIC DNA]</scope>
    <source>
        <strain evidence="2 3">Ad2</strain>
    </source>
</reference>
<dbReference type="InterPro" id="IPR021973">
    <property type="entry name" value="SprA-related"/>
</dbReference>
<evidence type="ECO:0000313" key="2">
    <source>
        <dbReference type="EMBL" id="KZL18263.1"/>
    </source>
</evidence>
<feature type="region of interest" description="Disordered" evidence="1">
    <location>
        <begin position="1"/>
        <end position="23"/>
    </location>
</feature>
<dbReference type="Pfam" id="PF12118">
    <property type="entry name" value="SprA-related"/>
    <property type="match status" value="1"/>
</dbReference>
<evidence type="ECO:0000256" key="1">
    <source>
        <dbReference type="SAM" id="MobiDB-lite"/>
    </source>
</evidence>
<evidence type="ECO:0000313" key="3">
    <source>
        <dbReference type="Proteomes" id="UP000076577"/>
    </source>
</evidence>
<accession>A0A165XZ78</accession>